<dbReference type="InterPro" id="IPR006982">
    <property type="entry name" value="Glu_synth_centr_N"/>
</dbReference>
<comment type="cofactor">
    <cofactor evidence="21">
        <name>[3Fe-4S] cluster</name>
        <dbReference type="ChEBI" id="CHEBI:21137"/>
    </cofactor>
    <text evidence="21">Binds 1 [3Fe-4S] cluster.</text>
</comment>
<evidence type="ECO:0000256" key="15">
    <source>
        <dbReference type="ARBA" id="ARBA00023014"/>
    </source>
</evidence>
<comment type="pathway">
    <text evidence="5">Amino-acid biosynthesis; L-glutamate biosynthesis via GLT pathway; L-glutamate from 2-oxoglutarate and L-glutamine (NAD(+) route): step 1/1.</text>
</comment>
<dbReference type="GO" id="GO:0010181">
    <property type="term" value="F:FMN binding"/>
    <property type="evidence" value="ECO:0007669"/>
    <property type="project" value="InterPro"/>
</dbReference>
<evidence type="ECO:0000256" key="9">
    <source>
        <dbReference type="ARBA" id="ARBA00022643"/>
    </source>
</evidence>
<evidence type="ECO:0000256" key="8">
    <source>
        <dbReference type="ARBA" id="ARBA00022630"/>
    </source>
</evidence>
<dbReference type="SUPFAM" id="SSF51395">
    <property type="entry name" value="FMN-linked oxidoreductases"/>
    <property type="match status" value="1"/>
</dbReference>
<feature type="domain" description="Glutamine amidotransferase type-2" evidence="23">
    <location>
        <begin position="29"/>
        <end position="429"/>
    </location>
</feature>
<feature type="compositionally biased region" description="Basic and acidic residues" evidence="22">
    <location>
        <begin position="941"/>
        <end position="952"/>
    </location>
</feature>
<dbReference type="FunFam" id="1.10.1060.10:FF:000006">
    <property type="entry name" value="Glutamate synthase (NADPH/NADH)"/>
    <property type="match status" value="1"/>
</dbReference>
<dbReference type="Pfam" id="PF01493">
    <property type="entry name" value="GXGXG"/>
    <property type="match status" value="1"/>
</dbReference>
<dbReference type="FunFam" id="3.20.20.70:FF:000031">
    <property type="entry name" value="Glutamate synthase 1 [NADH]"/>
    <property type="match status" value="1"/>
</dbReference>
<accession>A0A8J2RQY5</accession>
<keyword evidence="9" id="KW-0288">FMN</keyword>
<evidence type="ECO:0000256" key="17">
    <source>
        <dbReference type="ARBA" id="ARBA00023291"/>
    </source>
</evidence>
<dbReference type="Pfam" id="PF01645">
    <property type="entry name" value="Glu_synthase"/>
    <property type="match status" value="1"/>
</dbReference>
<feature type="binding site" evidence="21">
    <location>
        <position position="1153"/>
    </location>
    <ligand>
        <name>[3Fe-4S] cluster</name>
        <dbReference type="ChEBI" id="CHEBI:21137"/>
    </ligand>
</feature>
<dbReference type="FunFam" id="2.160.20.60:FF:000001">
    <property type="entry name" value="Glutamate synthase, large subunit"/>
    <property type="match status" value="1"/>
</dbReference>
<feature type="active site" description="For GATase activity" evidence="20">
    <location>
        <position position="29"/>
    </location>
</feature>
<dbReference type="GO" id="GO:0005506">
    <property type="term" value="F:iron ion binding"/>
    <property type="evidence" value="ECO:0007669"/>
    <property type="project" value="InterPro"/>
</dbReference>
<dbReference type="FunFam" id="3.20.20.70:FF:000017">
    <property type="entry name" value="Glutamate synthase [NADH], amyloplastic"/>
    <property type="match status" value="1"/>
</dbReference>
<keyword evidence="13" id="KW-0560">Oxidoreductase</keyword>
<comment type="catalytic activity">
    <reaction evidence="19">
        <text>2 L-glutamate + NAD(+) = L-glutamine + 2-oxoglutarate + NADH + H(+)</text>
        <dbReference type="Rhea" id="RHEA:13753"/>
        <dbReference type="ChEBI" id="CHEBI:15378"/>
        <dbReference type="ChEBI" id="CHEBI:16810"/>
        <dbReference type="ChEBI" id="CHEBI:29985"/>
        <dbReference type="ChEBI" id="CHEBI:57540"/>
        <dbReference type="ChEBI" id="CHEBI:57945"/>
        <dbReference type="ChEBI" id="CHEBI:58359"/>
        <dbReference type="EC" id="1.4.1.14"/>
    </reaction>
</comment>
<dbReference type="InterPro" id="IPR009051">
    <property type="entry name" value="Helical_ferredxn"/>
</dbReference>
<dbReference type="GO" id="GO:0051538">
    <property type="term" value="F:3 iron, 4 sulfur cluster binding"/>
    <property type="evidence" value="ECO:0007669"/>
    <property type="project" value="UniProtKB-KW"/>
</dbReference>
<dbReference type="PANTHER" id="PTHR43100:SF1">
    <property type="entry name" value="GLUTAMATE SYNTHASE [NADPH] SMALL CHAIN"/>
    <property type="match status" value="1"/>
</dbReference>
<dbReference type="Pfam" id="PF14691">
    <property type="entry name" value="Fer4_20"/>
    <property type="match status" value="1"/>
</dbReference>
<comment type="pathway">
    <text evidence="4">Nitrogen metabolism.</text>
</comment>
<dbReference type="InterPro" id="IPR036485">
    <property type="entry name" value="Glu_synth_asu_C_sf"/>
</dbReference>
<dbReference type="OrthoDB" id="6334767at2759"/>
<comment type="caution">
    <text evidence="24">The sequence shown here is derived from an EMBL/GenBank/DDBJ whole genome shotgun (WGS) entry which is preliminary data.</text>
</comment>
<comment type="cofactor">
    <cofactor evidence="2">
        <name>FAD</name>
        <dbReference type="ChEBI" id="CHEBI:57692"/>
    </cofactor>
</comment>
<dbReference type="InterPro" id="IPR036188">
    <property type="entry name" value="FAD/NAD-bd_sf"/>
</dbReference>
<evidence type="ECO:0000313" key="25">
    <source>
        <dbReference type="Proteomes" id="UP000789390"/>
    </source>
</evidence>
<dbReference type="EC" id="1.4.1.14" evidence="18"/>
<keyword evidence="14" id="KW-0408">Iron</keyword>
<dbReference type="FunFam" id="3.60.20.10:FF:000043">
    <property type="entry name" value="Glutamate synthase 1 [NADH] chloroplastic"/>
    <property type="match status" value="1"/>
</dbReference>
<dbReference type="InterPro" id="IPR002489">
    <property type="entry name" value="Glu_synth_asu_C"/>
</dbReference>
<dbReference type="Gene3D" id="3.50.50.60">
    <property type="entry name" value="FAD/NAD(P)-binding domain"/>
    <property type="match status" value="2"/>
</dbReference>
<evidence type="ECO:0000256" key="16">
    <source>
        <dbReference type="ARBA" id="ARBA00023164"/>
    </source>
</evidence>
<dbReference type="Pfam" id="PF00310">
    <property type="entry name" value="GATase_2"/>
    <property type="match status" value="1"/>
</dbReference>
<dbReference type="Gene3D" id="3.20.20.70">
    <property type="entry name" value="Aldolase class I"/>
    <property type="match status" value="2"/>
</dbReference>
<dbReference type="Proteomes" id="UP000789390">
    <property type="component" value="Unassembled WGS sequence"/>
</dbReference>
<evidence type="ECO:0000256" key="3">
    <source>
        <dbReference type="ARBA" id="ARBA00004802"/>
    </source>
</evidence>
<keyword evidence="16" id="KW-0314">Glutamate biosynthesis</keyword>
<keyword evidence="10" id="KW-0479">Metal-binding</keyword>
<dbReference type="InterPro" id="IPR002932">
    <property type="entry name" value="Glu_synthdom"/>
</dbReference>
<keyword evidence="11" id="KW-0274">FAD</keyword>
<dbReference type="PIRSF" id="PIRSF000187">
    <property type="entry name" value="GOGAT"/>
    <property type="match status" value="1"/>
</dbReference>
<dbReference type="CDD" id="cd00713">
    <property type="entry name" value="GltS"/>
    <property type="match status" value="1"/>
</dbReference>
<keyword evidence="7" id="KW-0028">Amino-acid biosynthesis</keyword>
<dbReference type="InterPro" id="IPR013785">
    <property type="entry name" value="Aldolase_TIM"/>
</dbReference>
<dbReference type="Pfam" id="PF07992">
    <property type="entry name" value="Pyr_redox_2"/>
    <property type="match status" value="1"/>
</dbReference>
<dbReference type="InterPro" id="IPR028261">
    <property type="entry name" value="DPD_II"/>
</dbReference>
<dbReference type="InterPro" id="IPR051394">
    <property type="entry name" value="Glutamate_Synthase"/>
</dbReference>
<keyword evidence="17 21" id="KW-0003">3Fe-4S</keyword>
<evidence type="ECO:0000259" key="23">
    <source>
        <dbReference type="PROSITE" id="PS51278"/>
    </source>
</evidence>
<name>A0A8J2RQY5_9CRUS</name>
<dbReference type="InterPro" id="IPR023753">
    <property type="entry name" value="FAD/NAD-binding_dom"/>
</dbReference>
<evidence type="ECO:0000256" key="14">
    <source>
        <dbReference type="ARBA" id="ARBA00023004"/>
    </source>
</evidence>
<evidence type="ECO:0000256" key="19">
    <source>
        <dbReference type="ARBA" id="ARBA00048867"/>
    </source>
</evidence>
<dbReference type="EMBL" id="CAKKLH010000268">
    <property type="protein sequence ID" value="CAH0107332.1"/>
    <property type="molecule type" value="Genomic_DNA"/>
</dbReference>
<reference evidence="24" key="1">
    <citation type="submission" date="2021-11" db="EMBL/GenBank/DDBJ databases">
        <authorList>
            <person name="Schell T."/>
        </authorList>
    </citation>
    <scope>NUCLEOTIDE SEQUENCE</scope>
    <source>
        <strain evidence="24">M5</strain>
    </source>
</reference>
<dbReference type="Gene3D" id="2.160.20.60">
    <property type="entry name" value="Glutamate synthase, alpha subunit, C-terminal domain"/>
    <property type="match status" value="1"/>
</dbReference>
<dbReference type="SUPFAM" id="SSF69336">
    <property type="entry name" value="Alpha subunit of glutamate synthase, C-terminal domain"/>
    <property type="match status" value="1"/>
</dbReference>
<dbReference type="CDD" id="cd02808">
    <property type="entry name" value="GltS_FMN"/>
    <property type="match status" value="1"/>
</dbReference>
<feature type="region of interest" description="Disordered" evidence="22">
    <location>
        <begin position="927"/>
        <end position="954"/>
    </location>
</feature>
<dbReference type="GO" id="GO:0097054">
    <property type="term" value="P:L-glutamate biosynthetic process"/>
    <property type="evidence" value="ECO:0007669"/>
    <property type="project" value="UniProtKB-UniPathway"/>
</dbReference>
<dbReference type="InterPro" id="IPR012220">
    <property type="entry name" value="Glu_synth_euk"/>
</dbReference>
<protein>
    <recommendedName>
        <fullName evidence="18">glutamate synthase (NADH)</fullName>
        <ecNumber evidence="18">1.4.1.14</ecNumber>
    </recommendedName>
</protein>
<dbReference type="InterPro" id="IPR006005">
    <property type="entry name" value="Glut_synth_ssu1"/>
</dbReference>
<dbReference type="PROSITE" id="PS51278">
    <property type="entry name" value="GATASE_TYPE_2"/>
    <property type="match status" value="1"/>
</dbReference>
<evidence type="ECO:0000256" key="6">
    <source>
        <dbReference type="ARBA" id="ARBA00009716"/>
    </source>
</evidence>
<evidence type="ECO:0000256" key="4">
    <source>
        <dbReference type="ARBA" id="ARBA00004909"/>
    </source>
</evidence>
<keyword evidence="12" id="KW-0315">Glutamine amidotransferase</keyword>
<gene>
    <name evidence="24" type="ORF">DGAL_LOCUS10624</name>
</gene>
<dbReference type="UniPathway" id="UPA00634">
    <property type="reaction ID" value="UER00690"/>
</dbReference>
<dbReference type="NCBIfam" id="NF008730">
    <property type="entry name" value="PRK11750.1"/>
    <property type="match status" value="1"/>
</dbReference>
<dbReference type="Gene3D" id="1.10.1060.10">
    <property type="entry name" value="Alpha-helical ferredoxin"/>
    <property type="match status" value="1"/>
</dbReference>
<dbReference type="GO" id="GO:0019676">
    <property type="term" value="P:ammonia assimilation cycle"/>
    <property type="evidence" value="ECO:0007669"/>
    <property type="project" value="UniProtKB-ARBA"/>
</dbReference>
<evidence type="ECO:0000256" key="22">
    <source>
        <dbReference type="SAM" id="MobiDB-lite"/>
    </source>
</evidence>
<comment type="cofactor">
    <cofactor evidence="1">
        <name>FMN</name>
        <dbReference type="ChEBI" id="CHEBI:58210"/>
    </cofactor>
</comment>
<dbReference type="SUPFAM" id="SSF56235">
    <property type="entry name" value="N-terminal nucleophile aminohydrolases (Ntn hydrolases)"/>
    <property type="match status" value="1"/>
</dbReference>
<dbReference type="SUPFAM" id="SSF46548">
    <property type="entry name" value="alpha-helical ferredoxin"/>
    <property type="match status" value="1"/>
</dbReference>
<evidence type="ECO:0000256" key="18">
    <source>
        <dbReference type="ARBA" id="ARBA00024383"/>
    </source>
</evidence>
<sequence length="2067" mass="227778">MEADAECGKWKPPTQIDGLYDPAQEKEACGVGFVVQIDGIRSNKILKDARTLASRLDHRGACSCDNDTGDGAGVLTAIPHQLYSSIIREEADIELPPIGHYATGICFVDEKTHVESEAMFQEIAKECSLQVLYWRTVPTDRSVIGQVARNGEPFMRQVFVTWDNPAFTSPEDERIFLEKVFVLRKKVTHRIPRPGARFYICSLSPDVIVYKGQLTSTQVWTYFSDLDRPEYETYLAMVHTRFSTNTFPSWERAHPLRMLAHNGEINTLRGNVNYMKAREGLMSSERFGKRALAELYPVVEPNLSDSGSADCVLEFLVRAGGRSLPEAIMTMIPEAWEKDPLMDQEKKDFYRWAGCSMEPWDGPALMAFTDGRYIGAVLDRNGLRPSRYYVTKDNVVVMASEVGVYDIDPADVIHKGRLEPSRMLLIDTANRVIIDDEEIKMSIARSRPHSDWLNQVVTLDDIRTMASTAVPNRDLEALAISPKPLKIKSSEDIRKQLTLFNYTLETLTLLLVPMFVNKKEALGSMGNDAPLACLSEFQPLLYEYFKQLFAQVTNPPIDPFRERIVMSLACPIGPEANILEPSEQQCRRLYLEQPILSPDDMELIVNSNIRDWKSKVIDITVDASVQLVYIAELDRICYEVTEAVKEDFQFIVLSDKLADKDRIPLSILVVLGAVHHHLIEERLRMKVALLVETGEAREVHHMCVLLGYGADAICPYMIMEATKNLRSDGVLSDKLNDKEVFGNYVEAMENGIAKVMAKMGISTLQSYKGAQIFEAVGLSAEIIDKCFRGTPSRVGGITFKELAKETMDRHMLTFQLQCDTLVIREPGNYHWRQGGEKHLNDPVSIGVLQEATKSNSRDAFLRFQQSTMESLRQCTLRGQLELIPSPNPVNIENVESAAEIVKRFVTGAMSFGSISMEAHTTLASAMNSIGGKSNTGEGGEDPERYLDQDPRNSQRSAIKQVASGRFGVTAAYLANADELQIKMAQGAKPGEGGELPGYKVTAEIARTRHSVPGVGLISPPPHHDIYSIEDLAELIYDLKCSNPTARISVKLVSVVGVGVVAIGVAKGKAEHITISGHDGGTGASSWTGIKNAGLPWELGIAETHQTLVLNDLRSRVVLQADGQIRTAFDVVIAAVLGADEFGFSTAPLIALGCTMMRKCHLNTCPVGIATQDPILREKFAGQPEHVVNFFFLLAEEVRNEMAKLGVTKFQDLIGRTDLVRVRNSTDLSNPTKSKLLYFGAILRSAQAMRPDVNIVGGSVAQDFGLENHLDHQLLKEASVVLDGNSEQVSFSVNVVNSNRAVGTLLSYHIVKKHGEEGLPDGSINIYMTGSAGQSFGAFLAKGIKITLEGDANDYVGKGLSGGEVVIYPPKTSLFRSEKNVIVGNACLYGATSGRVFIRGIAAERFCVRNSGAVAVVEGVGNHGCEYMTGGTVVILGPTGKNFAAGMSGGIAYVLDVNGQFSKYCNTSMVELLPVVQLEDAMLIHSLLEEFVDKTGSDYAKELLKDWPKSRYMFVKVFPYEYQRALLAQEEEEKKKGAITKSPNANIKTNGYHKKSNDITDIEDVAGTSQTVDKTRGFMKYKRESHPYRSAEKRLNDWDEIYNFTHVKKGLKVQAARCMDCGVPFCQSSYGCPLGNIIPKWNDLVSQDKWKEALDQLLQTNNFPEFTGRVCPAPCESACVLGINSSPVAIKSIECAIIDYAFDQGWMLPNPPFERTGKKVAVVGSGPAGLACAHQLNKAGHLVTVYERDDAIGGLLQYGIPTMKLSRAIIDRRVELMRKEGIAFLTGVNIGEDVSAEDLHKQYDGVVLCIGSTRPRDIAIPGRMLDGIYQAVAYLGTWQKQQAHPDIKVGNPAFTAKDCDVIILGGGDTGNDCIGTSLRQGARSITTFEILPPPPTSRASDNPWPQWGRVFKVDYGHEEVKVKFGKDPRLYNTMSKEFVDDGKGSVSGILTVQVEWNKNADGKWIMTEVPNSEKLFRCNMVLLAMGFLGPEPKIMNQLKVELDPYSNVTTPNGEYSTNVDGVYAAGDCRRGQSLVVWAIAEGRQAARQVDEMLMGSSTLSGPGGIVHL</sequence>
<dbReference type="PANTHER" id="PTHR43100">
    <property type="entry name" value="GLUTAMATE SYNTHASE [NADPH] SMALL CHAIN"/>
    <property type="match status" value="1"/>
</dbReference>
<evidence type="ECO:0000256" key="5">
    <source>
        <dbReference type="ARBA" id="ARBA00004944"/>
    </source>
</evidence>
<evidence type="ECO:0000256" key="1">
    <source>
        <dbReference type="ARBA" id="ARBA00001917"/>
    </source>
</evidence>
<organism evidence="24 25">
    <name type="scientific">Daphnia galeata</name>
    <dbReference type="NCBI Taxonomy" id="27404"/>
    <lineage>
        <taxon>Eukaryota</taxon>
        <taxon>Metazoa</taxon>
        <taxon>Ecdysozoa</taxon>
        <taxon>Arthropoda</taxon>
        <taxon>Crustacea</taxon>
        <taxon>Branchiopoda</taxon>
        <taxon>Diplostraca</taxon>
        <taxon>Cladocera</taxon>
        <taxon>Anomopoda</taxon>
        <taxon>Daphniidae</taxon>
        <taxon>Daphnia</taxon>
    </lineage>
</organism>
<feature type="binding site" evidence="21">
    <location>
        <position position="1164"/>
    </location>
    <ligand>
        <name>[3Fe-4S] cluster</name>
        <dbReference type="ChEBI" id="CHEBI:21137"/>
    </ligand>
</feature>
<evidence type="ECO:0000256" key="11">
    <source>
        <dbReference type="ARBA" id="ARBA00022827"/>
    </source>
</evidence>
<evidence type="ECO:0000256" key="13">
    <source>
        <dbReference type="ARBA" id="ARBA00023002"/>
    </source>
</evidence>
<dbReference type="GO" id="GO:0050660">
    <property type="term" value="F:flavin adenine dinucleotide binding"/>
    <property type="evidence" value="ECO:0007669"/>
    <property type="project" value="InterPro"/>
</dbReference>
<dbReference type="InterPro" id="IPR029055">
    <property type="entry name" value="Ntn_hydrolases_N"/>
</dbReference>
<dbReference type="Gene3D" id="3.60.20.10">
    <property type="entry name" value="Glutamine Phosphoribosylpyrophosphate, subunit 1, domain 1"/>
    <property type="match status" value="1"/>
</dbReference>
<dbReference type="CDD" id="cd00982">
    <property type="entry name" value="gltB_C"/>
    <property type="match status" value="1"/>
</dbReference>
<comment type="pathway">
    <text evidence="3">Energy metabolism; nitrogen metabolism.</text>
</comment>
<evidence type="ECO:0000256" key="20">
    <source>
        <dbReference type="PIRSR" id="PIRSR000187-1"/>
    </source>
</evidence>
<dbReference type="GO" id="GO:0016040">
    <property type="term" value="F:glutamate synthase (NADH) activity"/>
    <property type="evidence" value="ECO:0007669"/>
    <property type="project" value="UniProtKB-EC"/>
</dbReference>
<dbReference type="Pfam" id="PF04898">
    <property type="entry name" value="Glu_syn_central"/>
    <property type="match status" value="1"/>
</dbReference>
<dbReference type="InterPro" id="IPR017932">
    <property type="entry name" value="GATase_2_dom"/>
</dbReference>
<dbReference type="PRINTS" id="PR00419">
    <property type="entry name" value="ADXRDTASE"/>
</dbReference>
<dbReference type="SUPFAM" id="SSF51971">
    <property type="entry name" value="Nucleotide-binding domain"/>
    <property type="match status" value="1"/>
</dbReference>
<dbReference type="NCBIfam" id="TIGR01317">
    <property type="entry name" value="GOGAT_sm_gam"/>
    <property type="match status" value="1"/>
</dbReference>
<keyword evidence="15 21" id="KW-0411">Iron-sulfur</keyword>
<keyword evidence="8" id="KW-0285">Flavoprotein</keyword>
<evidence type="ECO:0000256" key="2">
    <source>
        <dbReference type="ARBA" id="ARBA00001974"/>
    </source>
</evidence>
<dbReference type="GO" id="GO:0016639">
    <property type="term" value="F:oxidoreductase activity, acting on the CH-NH2 group of donors, NAD or NADP as acceptor"/>
    <property type="evidence" value="ECO:0007669"/>
    <property type="project" value="InterPro"/>
</dbReference>
<proteinExistence type="inferred from homology"/>
<evidence type="ECO:0000256" key="10">
    <source>
        <dbReference type="ARBA" id="ARBA00022723"/>
    </source>
</evidence>
<evidence type="ECO:0000256" key="7">
    <source>
        <dbReference type="ARBA" id="ARBA00022605"/>
    </source>
</evidence>
<dbReference type="UniPathway" id="UPA00045"/>
<evidence type="ECO:0000256" key="12">
    <source>
        <dbReference type="ARBA" id="ARBA00022962"/>
    </source>
</evidence>
<evidence type="ECO:0000256" key="21">
    <source>
        <dbReference type="PIRSR" id="PIRSR000187-2"/>
    </source>
</evidence>
<evidence type="ECO:0000313" key="24">
    <source>
        <dbReference type="EMBL" id="CAH0107332.1"/>
    </source>
</evidence>
<keyword evidence="25" id="KW-1185">Reference proteome</keyword>
<feature type="binding site" evidence="21">
    <location>
        <position position="1159"/>
    </location>
    <ligand>
        <name>[3Fe-4S] cluster</name>
        <dbReference type="ChEBI" id="CHEBI:21137"/>
    </ligand>
</feature>
<comment type="similarity">
    <text evidence="6">Belongs to the glutamate synthase family.</text>
</comment>